<protein>
    <submittedName>
        <fullName evidence="2">Uncharacterized protein</fullName>
    </submittedName>
</protein>
<keyword evidence="3" id="KW-1185">Reference proteome</keyword>
<name>A0A830C7Q1_9LAMI</name>
<evidence type="ECO:0000313" key="2">
    <source>
        <dbReference type="EMBL" id="GFP96737.1"/>
    </source>
</evidence>
<sequence length="209" mass="23919">MEISDIMKSKYDQPWIGWHEVSTNVKNCGFESFRVFLGGILCMIEKFRRYGEQRKQREWTTDPRFQRISDQNKKNIATNKDGYLNRGGAISTSKRRRRYTTYKKLKASKIAQGITNIDDSQCFYEATRGCNKRGHAYMALDLRSFLKLSSTSRFSSGCDAFSSAVPNVLHDDEDLEDDEYLGDDEDLRDDDGDIGCDGYDGMGCDEGDL</sequence>
<dbReference type="OrthoDB" id="913739at2759"/>
<gene>
    <name evidence="2" type="ORF">PHJA_001817800</name>
</gene>
<proteinExistence type="predicted"/>
<reference evidence="2" key="1">
    <citation type="submission" date="2020-07" db="EMBL/GenBank/DDBJ databases">
        <title>Ethylene signaling mediates host invasion by parasitic plants.</title>
        <authorList>
            <person name="Yoshida S."/>
        </authorList>
    </citation>
    <scope>NUCLEOTIDE SEQUENCE</scope>
    <source>
        <strain evidence="2">Okayama</strain>
    </source>
</reference>
<accession>A0A830C7Q1</accession>
<evidence type="ECO:0000313" key="3">
    <source>
        <dbReference type="Proteomes" id="UP000653305"/>
    </source>
</evidence>
<evidence type="ECO:0000256" key="1">
    <source>
        <dbReference type="SAM" id="MobiDB-lite"/>
    </source>
</evidence>
<feature type="region of interest" description="Disordered" evidence="1">
    <location>
        <begin position="172"/>
        <end position="209"/>
    </location>
</feature>
<dbReference type="Proteomes" id="UP000653305">
    <property type="component" value="Unassembled WGS sequence"/>
</dbReference>
<comment type="caution">
    <text evidence="2">The sequence shown here is derived from an EMBL/GenBank/DDBJ whole genome shotgun (WGS) entry which is preliminary data.</text>
</comment>
<feature type="compositionally biased region" description="Acidic residues" evidence="1">
    <location>
        <begin position="172"/>
        <end position="194"/>
    </location>
</feature>
<organism evidence="2 3">
    <name type="scientific">Phtheirospermum japonicum</name>
    <dbReference type="NCBI Taxonomy" id="374723"/>
    <lineage>
        <taxon>Eukaryota</taxon>
        <taxon>Viridiplantae</taxon>
        <taxon>Streptophyta</taxon>
        <taxon>Embryophyta</taxon>
        <taxon>Tracheophyta</taxon>
        <taxon>Spermatophyta</taxon>
        <taxon>Magnoliopsida</taxon>
        <taxon>eudicotyledons</taxon>
        <taxon>Gunneridae</taxon>
        <taxon>Pentapetalae</taxon>
        <taxon>asterids</taxon>
        <taxon>lamiids</taxon>
        <taxon>Lamiales</taxon>
        <taxon>Orobanchaceae</taxon>
        <taxon>Orobanchaceae incertae sedis</taxon>
        <taxon>Phtheirospermum</taxon>
    </lineage>
</organism>
<dbReference type="AlphaFoldDB" id="A0A830C7Q1"/>
<dbReference type="EMBL" id="BMAC01000453">
    <property type="protein sequence ID" value="GFP96737.1"/>
    <property type="molecule type" value="Genomic_DNA"/>
</dbReference>